<gene>
    <name evidence="3" type="ORF">ElyMa_005094700</name>
</gene>
<sequence length="104" mass="11831">MGSRLFIANTIARFSVFKTVTMDNAKSYAWIGLTDIDDEGNFVWDNGEPLSDEQAQYIWIPGQPNDDHGQDCARLKHNEGGLNDRDCDKIYDYICEPYNAYTGN</sequence>
<dbReference type="InterPro" id="IPR001304">
    <property type="entry name" value="C-type_lectin-like"/>
</dbReference>
<dbReference type="AlphaFoldDB" id="A0AAV4JHQ7"/>
<dbReference type="PROSITE" id="PS50041">
    <property type="entry name" value="C_TYPE_LECTIN_2"/>
    <property type="match status" value="1"/>
</dbReference>
<accession>A0AAV4JHQ7</accession>
<dbReference type="Pfam" id="PF00059">
    <property type="entry name" value="Lectin_C"/>
    <property type="match status" value="1"/>
</dbReference>
<name>A0AAV4JHQ7_9GAST</name>
<dbReference type="InterPro" id="IPR018378">
    <property type="entry name" value="C-type_lectin_CS"/>
</dbReference>
<organism evidence="3 4">
    <name type="scientific">Elysia marginata</name>
    <dbReference type="NCBI Taxonomy" id="1093978"/>
    <lineage>
        <taxon>Eukaryota</taxon>
        <taxon>Metazoa</taxon>
        <taxon>Spiralia</taxon>
        <taxon>Lophotrochozoa</taxon>
        <taxon>Mollusca</taxon>
        <taxon>Gastropoda</taxon>
        <taxon>Heterobranchia</taxon>
        <taxon>Euthyneura</taxon>
        <taxon>Panpulmonata</taxon>
        <taxon>Sacoglossa</taxon>
        <taxon>Placobranchoidea</taxon>
        <taxon>Plakobranchidae</taxon>
        <taxon>Elysia</taxon>
    </lineage>
</organism>
<dbReference type="InterPro" id="IPR016186">
    <property type="entry name" value="C-type_lectin-like/link_sf"/>
</dbReference>
<dbReference type="InterPro" id="IPR016187">
    <property type="entry name" value="CTDL_fold"/>
</dbReference>
<dbReference type="PROSITE" id="PS00615">
    <property type="entry name" value="C_TYPE_LECTIN_1"/>
    <property type="match status" value="1"/>
</dbReference>
<evidence type="ECO:0000256" key="1">
    <source>
        <dbReference type="ARBA" id="ARBA00023157"/>
    </source>
</evidence>
<feature type="domain" description="C-type lectin" evidence="2">
    <location>
        <begin position="1"/>
        <end position="96"/>
    </location>
</feature>
<dbReference type="InterPro" id="IPR050801">
    <property type="entry name" value="Ca-Dep_Lectins_ImmuneDev"/>
</dbReference>
<dbReference type="Gene3D" id="3.10.100.10">
    <property type="entry name" value="Mannose-Binding Protein A, subunit A"/>
    <property type="match status" value="1"/>
</dbReference>
<evidence type="ECO:0000313" key="4">
    <source>
        <dbReference type="Proteomes" id="UP000762676"/>
    </source>
</evidence>
<evidence type="ECO:0000259" key="2">
    <source>
        <dbReference type="PROSITE" id="PS50041"/>
    </source>
</evidence>
<proteinExistence type="predicted"/>
<dbReference type="PANTHER" id="PTHR22801:SF63">
    <property type="entry name" value="C-TYPE LECTIN DOMAIN-CONTAINING PROTEIN"/>
    <property type="match status" value="1"/>
</dbReference>
<dbReference type="PANTHER" id="PTHR22801">
    <property type="entry name" value="LITHOSTATHINE"/>
    <property type="match status" value="1"/>
</dbReference>
<reference evidence="3 4" key="1">
    <citation type="journal article" date="2021" name="Elife">
        <title>Chloroplast acquisition without the gene transfer in kleptoplastic sea slugs, Plakobranchus ocellatus.</title>
        <authorList>
            <person name="Maeda T."/>
            <person name="Takahashi S."/>
            <person name="Yoshida T."/>
            <person name="Shimamura S."/>
            <person name="Takaki Y."/>
            <person name="Nagai Y."/>
            <person name="Toyoda A."/>
            <person name="Suzuki Y."/>
            <person name="Arimoto A."/>
            <person name="Ishii H."/>
            <person name="Satoh N."/>
            <person name="Nishiyama T."/>
            <person name="Hasebe M."/>
            <person name="Maruyama T."/>
            <person name="Minagawa J."/>
            <person name="Obokata J."/>
            <person name="Shigenobu S."/>
        </authorList>
    </citation>
    <scope>NUCLEOTIDE SEQUENCE [LARGE SCALE GENOMIC DNA]</scope>
</reference>
<protein>
    <submittedName>
        <fullName evidence="3">CD209 antigen</fullName>
    </submittedName>
</protein>
<comment type="caution">
    <text evidence="3">The sequence shown here is derived from an EMBL/GenBank/DDBJ whole genome shotgun (WGS) entry which is preliminary data.</text>
</comment>
<dbReference type="EMBL" id="BMAT01010182">
    <property type="protein sequence ID" value="GFS21886.1"/>
    <property type="molecule type" value="Genomic_DNA"/>
</dbReference>
<dbReference type="SUPFAM" id="SSF56436">
    <property type="entry name" value="C-type lectin-like"/>
    <property type="match status" value="1"/>
</dbReference>
<keyword evidence="1" id="KW-1015">Disulfide bond</keyword>
<keyword evidence="4" id="KW-1185">Reference proteome</keyword>
<dbReference type="Proteomes" id="UP000762676">
    <property type="component" value="Unassembled WGS sequence"/>
</dbReference>
<evidence type="ECO:0000313" key="3">
    <source>
        <dbReference type="EMBL" id="GFS21886.1"/>
    </source>
</evidence>